<dbReference type="PANTHER" id="PTHR34139:SF1">
    <property type="entry name" value="RNASE MJ1380-RELATED"/>
    <property type="match status" value="1"/>
</dbReference>
<dbReference type="GO" id="GO:0110001">
    <property type="term" value="C:toxin-antitoxin complex"/>
    <property type="evidence" value="ECO:0007669"/>
    <property type="project" value="InterPro"/>
</dbReference>
<dbReference type="GO" id="GO:0004540">
    <property type="term" value="F:RNA nuclease activity"/>
    <property type="evidence" value="ECO:0007669"/>
    <property type="project" value="InterPro"/>
</dbReference>
<dbReference type="PANTHER" id="PTHR34139">
    <property type="entry name" value="UPF0331 PROTEIN MJ0127"/>
    <property type="match status" value="1"/>
</dbReference>
<protein>
    <submittedName>
        <fullName evidence="7">DUF86 domain-containing protein</fullName>
    </submittedName>
</protein>
<organism evidence="7 8">
    <name type="scientific">Candidatus Viridilinea mediisalina</name>
    <dbReference type="NCBI Taxonomy" id="2024553"/>
    <lineage>
        <taxon>Bacteria</taxon>
        <taxon>Bacillati</taxon>
        <taxon>Chloroflexota</taxon>
        <taxon>Chloroflexia</taxon>
        <taxon>Chloroflexales</taxon>
        <taxon>Chloroflexineae</taxon>
        <taxon>Oscillochloridaceae</taxon>
        <taxon>Candidatus Viridilinea</taxon>
    </lineage>
</organism>
<keyword evidence="3" id="KW-0540">Nuclease</keyword>
<comment type="similarity">
    <text evidence="6">Belongs to the HepT RNase toxin family.</text>
</comment>
<keyword evidence="2" id="KW-1277">Toxin-antitoxin system</keyword>
<gene>
    <name evidence="7" type="ORF">CJ255_00090</name>
</gene>
<evidence type="ECO:0000256" key="6">
    <source>
        <dbReference type="ARBA" id="ARBA00024207"/>
    </source>
</evidence>
<evidence type="ECO:0000256" key="1">
    <source>
        <dbReference type="ARBA" id="ARBA00022553"/>
    </source>
</evidence>
<dbReference type="GO" id="GO:0000166">
    <property type="term" value="F:nucleotide binding"/>
    <property type="evidence" value="ECO:0007669"/>
    <property type="project" value="UniProtKB-KW"/>
</dbReference>
<dbReference type="InterPro" id="IPR008201">
    <property type="entry name" value="HepT-like"/>
</dbReference>
<dbReference type="Pfam" id="PF01934">
    <property type="entry name" value="HepT-like"/>
    <property type="match status" value="1"/>
</dbReference>
<reference evidence="8" key="1">
    <citation type="submission" date="2017-08" db="EMBL/GenBank/DDBJ databases">
        <authorList>
            <person name="Grouzdev D.S."/>
            <person name="Gaisin V.A."/>
            <person name="Rysina M.S."/>
            <person name="Gorlenko V.M."/>
        </authorList>
    </citation>
    <scope>NUCLEOTIDE SEQUENCE [LARGE SCALE GENOMIC DNA]</scope>
    <source>
        <strain evidence="8">Kir15-3F</strain>
    </source>
</reference>
<name>A0A2A6RQ10_9CHLR</name>
<dbReference type="RefSeq" id="WP_097642045.1">
    <property type="nucleotide sequence ID" value="NZ_NQWI01000001.1"/>
</dbReference>
<dbReference type="OrthoDB" id="159782at2"/>
<keyword evidence="1" id="KW-0597">Phosphoprotein</keyword>
<evidence type="ECO:0000256" key="5">
    <source>
        <dbReference type="ARBA" id="ARBA00022801"/>
    </source>
</evidence>
<keyword evidence="8" id="KW-1185">Reference proteome</keyword>
<dbReference type="GO" id="GO:0016787">
    <property type="term" value="F:hydrolase activity"/>
    <property type="evidence" value="ECO:0007669"/>
    <property type="project" value="UniProtKB-KW"/>
</dbReference>
<evidence type="ECO:0000256" key="4">
    <source>
        <dbReference type="ARBA" id="ARBA00022741"/>
    </source>
</evidence>
<dbReference type="AlphaFoldDB" id="A0A2A6RQ10"/>
<dbReference type="Gene3D" id="1.20.120.580">
    <property type="entry name" value="bsu32300-like"/>
    <property type="match status" value="1"/>
</dbReference>
<proteinExistence type="inferred from homology"/>
<evidence type="ECO:0000256" key="3">
    <source>
        <dbReference type="ARBA" id="ARBA00022722"/>
    </source>
</evidence>
<keyword evidence="4" id="KW-0547">Nucleotide-binding</keyword>
<evidence type="ECO:0000313" key="8">
    <source>
        <dbReference type="Proteomes" id="UP000220527"/>
    </source>
</evidence>
<comment type="caution">
    <text evidence="7">The sequence shown here is derived from an EMBL/GenBank/DDBJ whole genome shotgun (WGS) entry which is preliminary data.</text>
</comment>
<accession>A0A2A6RQ10</accession>
<dbReference type="EMBL" id="NQWI01000001">
    <property type="protein sequence ID" value="PDW05025.1"/>
    <property type="molecule type" value="Genomic_DNA"/>
</dbReference>
<sequence length="115" mass="13155">MSDDTVYLRHIVECIRRIERHVADGRDAFFASDTLQDATLRNLQTLSEATQRLSDATKASQPQIPWRQIAAFRNVLVHNYLGIDLDQIWIVIHRDIPPLKQAVHAILVAQSQPEC</sequence>
<keyword evidence="5" id="KW-0378">Hydrolase</keyword>
<evidence type="ECO:0000313" key="7">
    <source>
        <dbReference type="EMBL" id="PDW05025.1"/>
    </source>
</evidence>
<dbReference type="InterPro" id="IPR051813">
    <property type="entry name" value="HepT_RNase_toxin"/>
</dbReference>
<dbReference type="Proteomes" id="UP000220527">
    <property type="component" value="Unassembled WGS sequence"/>
</dbReference>
<evidence type="ECO:0000256" key="2">
    <source>
        <dbReference type="ARBA" id="ARBA00022649"/>
    </source>
</evidence>
<dbReference type="InterPro" id="IPR037038">
    <property type="entry name" value="HepT-like_sf"/>
</dbReference>